<dbReference type="GO" id="GO:0043856">
    <property type="term" value="F:anti-sigma factor antagonist activity"/>
    <property type="evidence" value="ECO:0007669"/>
    <property type="project" value="InterPro"/>
</dbReference>
<dbReference type="SUPFAM" id="SSF52091">
    <property type="entry name" value="SpoIIaa-like"/>
    <property type="match status" value="1"/>
</dbReference>
<dbReference type="NCBIfam" id="TIGR00377">
    <property type="entry name" value="ant_ant_sig"/>
    <property type="match status" value="1"/>
</dbReference>
<proteinExistence type="inferred from homology"/>
<protein>
    <recommendedName>
        <fullName evidence="2">STAS domain-containing protein</fullName>
    </recommendedName>
</protein>
<dbReference type="InterPro" id="IPR002645">
    <property type="entry name" value="STAS_dom"/>
</dbReference>
<dbReference type="CDD" id="cd07043">
    <property type="entry name" value="STAS_anti-anti-sigma_factors"/>
    <property type="match status" value="1"/>
</dbReference>
<reference evidence="3" key="1">
    <citation type="journal article" date="2014" name="Front. Microbiol.">
        <title>High frequency of phylogenetically diverse reductive dehalogenase-homologous genes in deep subseafloor sedimentary metagenomes.</title>
        <authorList>
            <person name="Kawai M."/>
            <person name="Futagami T."/>
            <person name="Toyoda A."/>
            <person name="Takaki Y."/>
            <person name="Nishi S."/>
            <person name="Hori S."/>
            <person name="Arai W."/>
            <person name="Tsubouchi T."/>
            <person name="Morono Y."/>
            <person name="Uchiyama I."/>
            <person name="Ito T."/>
            <person name="Fujiyama A."/>
            <person name="Inagaki F."/>
            <person name="Takami H."/>
        </authorList>
    </citation>
    <scope>NUCLEOTIDE SEQUENCE</scope>
    <source>
        <strain evidence="3">Expedition CK06-06</strain>
    </source>
</reference>
<dbReference type="AlphaFoldDB" id="X1D1Q4"/>
<dbReference type="Pfam" id="PF01740">
    <property type="entry name" value="STAS"/>
    <property type="match status" value="1"/>
</dbReference>
<evidence type="ECO:0000256" key="1">
    <source>
        <dbReference type="ARBA" id="ARBA00009013"/>
    </source>
</evidence>
<comment type="similarity">
    <text evidence="1">Belongs to the anti-sigma-factor antagonist family.</text>
</comment>
<dbReference type="PROSITE" id="PS50801">
    <property type="entry name" value="STAS"/>
    <property type="match status" value="1"/>
</dbReference>
<evidence type="ECO:0000313" key="3">
    <source>
        <dbReference type="EMBL" id="GAH14077.1"/>
    </source>
</evidence>
<dbReference type="InterPro" id="IPR036513">
    <property type="entry name" value="STAS_dom_sf"/>
</dbReference>
<name>X1D1Q4_9ZZZZ</name>
<feature type="domain" description="STAS" evidence="2">
    <location>
        <begin position="1"/>
        <end position="110"/>
    </location>
</feature>
<dbReference type="PANTHER" id="PTHR33495">
    <property type="entry name" value="ANTI-SIGMA FACTOR ANTAGONIST TM_1081-RELATED-RELATED"/>
    <property type="match status" value="1"/>
</dbReference>
<organism evidence="3">
    <name type="scientific">marine sediment metagenome</name>
    <dbReference type="NCBI Taxonomy" id="412755"/>
    <lineage>
        <taxon>unclassified sequences</taxon>
        <taxon>metagenomes</taxon>
        <taxon>ecological metagenomes</taxon>
    </lineage>
</organism>
<sequence length="118" mass="13289">MVMEEKKFEGIDVLTLEGRFDAHTVGEVNKWLEEVTSKLPPQVMIDMEAVNFVDSAGLAALVRGMKRSRELGGNLVLHSIRQPVRIIFELTRLDKAFDIFESEESAMASFATPYVMVN</sequence>
<dbReference type="InterPro" id="IPR003658">
    <property type="entry name" value="Anti-sigma_ant"/>
</dbReference>
<accession>X1D1Q4</accession>
<dbReference type="PANTHER" id="PTHR33495:SF2">
    <property type="entry name" value="ANTI-SIGMA FACTOR ANTAGONIST TM_1081-RELATED"/>
    <property type="match status" value="1"/>
</dbReference>
<dbReference type="Gene3D" id="3.30.750.24">
    <property type="entry name" value="STAS domain"/>
    <property type="match status" value="1"/>
</dbReference>
<comment type="caution">
    <text evidence="3">The sequence shown here is derived from an EMBL/GenBank/DDBJ whole genome shotgun (WGS) entry which is preliminary data.</text>
</comment>
<dbReference type="EMBL" id="BART01031409">
    <property type="protein sequence ID" value="GAH14077.1"/>
    <property type="molecule type" value="Genomic_DNA"/>
</dbReference>
<evidence type="ECO:0000259" key="2">
    <source>
        <dbReference type="PROSITE" id="PS50801"/>
    </source>
</evidence>
<gene>
    <name evidence="3" type="ORF">S01H4_54560</name>
</gene>